<dbReference type="InterPro" id="IPR029016">
    <property type="entry name" value="GAF-like_dom_sf"/>
</dbReference>
<dbReference type="InterPro" id="IPR001845">
    <property type="entry name" value="HTH_ArsR_DNA-bd_dom"/>
</dbReference>
<dbReference type="InterPro" id="IPR050707">
    <property type="entry name" value="HTH_MetabolicPath_Reg"/>
</dbReference>
<proteinExistence type="predicted"/>
<keyword evidence="7" id="KW-1185">Reference proteome</keyword>
<dbReference type="GO" id="GO:0045892">
    <property type="term" value="P:negative regulation of DNA-templated transcription"/>
    <property type="evidence" value="ECO:0007669"/>
    <property type="project" value="TreeGrafter"/>
</dbReference>
<reference evidence="6 7" key="1">
    <citation type="submission" date="2021-06" db="EMBL/GenBank/DDBJ databases">
        <title>New haloarchaea isolates fom saline soil.</title>
        <authorList>
            <person name="Duran-Viseras A."/>
            <person name="Sanchez-Porro C.S."/>
            <person name="Ventosa A."/>
        </authorList>
    </citation>
    <scope>NUCLEOTIDE SEQUENCE [LARGE SCALE GENOMIC DNA]</scope>
    <source>
        <strain evidence="6 7">JCM 183640</strain>
    </source>
</reference>
<dbReference type="Pfam" id="PF01614">
    <property type="entry name" value="IclR_C"/>
    <property type="match status" value="1"/>
</dbReference>
<dbReference type="Gene3D" id="1.10.10.10">
    <property type="entry name" value="Winged helix-like DNA-binding domain superfamily/Winged helix DNA-binding domain"/>
    <property type="match status" value="1"/>
</dbReference>
<dbReference type="InterPro" id="IPR011991">
    <property type="entry name" value="ArsR-like_HTH"/>
</dbReference>
<dbReference type="Proteomes" id="UP000766550">
    <property type="component" value="Unassembled WGS sequence"/>
</dbReference>
<organism evidence="6 7">
    <name type="scientific">Haloarcula limicola</name>
    <dbReference type="NCBI Taxonomy" id="1429915"/>
    <lineage>
        <taxon>Archaea</taxon>
        <taxon>Methanobacteriati</taxon>
        <taxon>Methanobacteriota</taxon>
        <taxon>Stenosarchaea group</taxon>
        <taxon>Halobacteria</taxon>
        <taxon>Halobacteriales</taxon>
        <taxon>Haloarculaceae</taxon>
        <taxon>Haloarcula</taxon>
    </lineage>
</organism>
<dbReference type="GO" id="GO:0003677">
    <property type="term" value="F:DNA binding"/>
    <property type="evidence" value="ECO:0007669"/>
    <property type="project" value="UniProtKB-KW"/>
</dbReference>
<evidence type="ECO:0000313" key="7">
    <source>
        <dbReference type="Proteomes" id="UP000766550"/>
    </source>
</evidence>
<dbReference type="PANTHER" id="PTHR30136:SF35">
    <property type="entry name" value="HTH-TYPE TRANSCRIPTIONAL REGULATOR RV1719"/>
    <property type="match status" value="1"/>
</dbReference>
<dbReference type="RefSeq" id="WP_162317077.1">
    <property type="nucleotide sequence ID" value="NZ_JAHQXF010000001.1"/>
</dbReference>
<evidence type="ECO:0000256" key="2">
    <source>
        <dbReference type="ARBA" id="ARBA00023125"/>
    </source>
</evidence>
<feature type="domain" description="HTH iclR-type" evidence="4">
    <location>
        <begin position="9"/>
        <end position="76"/>
    </location>
</feature>
<sequence>MDDTPEYAVEATGTSLSVLEALVAHEGPLGVTALADRVDVSKSVVHNHLSTLRAHGYVVKRVDGYEPSLRTLNLGNRTREKLPVYRDAKQALDNLAAASGETTTLFVLEANAAVPAYISQPSNGWDPEFREGERLPIHVNAPGKSILASLPDDRVEEILNGTQLRAQTEATITDADALEDQISRVRDDGIAFCREEHYEGIVGVAAPLQTGEEDYVAALGVCGPVDRLSGRYLEEDITGQVLSTAKSVQVTLTSN</sequence>
<dbReference type="SMART" id="SM00346">
    <property type="entry name" value="HTH_ICLR"/>
    <property type="match status" value="1"/>
</dbReference>
<dbReference type="EMBL" id="JAHQXF010000001">
    <property type="protein sequence ID" value="MBV0923994.1"/>
    <property type="molecule type" value="Genomic_DNA"/>
</dbReference>
<name>A0A8J7Y959_9EURY</name>
<evidence type="ECO:0000259" key="4">
    <source>
        <dbReference type="PROSITE" id="PS51077"/>
    </source>
</evidence>
<feature type="domain" description="IclR-ED" evidence="5">
    <location>
        <begin position="70"/>
        <end position="254"/>
    </location>
</feature>
<dbReference type="InterPro" id="IPR036390">
    <property type="entry name" value="WH_DNA-bd_sf"/>
</dbReference>
<gene>
    <name evidence="6" type="ORF">KTS45_07230</name>
</gene>
<dbReference type="InterPro" id="IPR005471">
    <property type="entry name" value="Tscrpt_reg_IclR_N"/>
</dbReference>
<keyword evidence="3" id="KW-0804">Transcription</keyword>
<evidence type="ECO:0000256" key="1">
    <source>
        <dbReference type="ARBA" id="ARBA00023015"/>
    </source>
</evidence>
<dbReference type="Pfam" id="PF09339">
    <property type="entry name" value="HTH_IclR"/>
    <property type="match status" value="1"/>
</dbReference>
<dbReference type="PROSITE" id="PS51077">
    <property type="entry name" value="HTH_ICLR"/>
    <property type="match status" value="1"/>
</dbReference>
<dbReference type="InterPro" id="IPR036388">
    <property type="entry name" value="WH-like_DNA-bd_sf"/>
</dbReference>
<protein>
    <submittedName>
        <fullName evidence="6">IclR family transcriptional regulator</fullName>
    </submittedName>
</protein>
<dbReference type="GO" id="GO:0003700">
    <property type="term" value="F:DNA-binding transcription factor activity"/>
    <property type="evidence" value="ECO:0007669"/>
    <property type="project" value="InterPro"/>
</dbReference>
<keyword evidence="1" id="KW-0805">Transcription regulation</keyword>
<evidence type="ECO:0000256" key="3">
    <source>
        <dbReference type="ARBA" id="ARBA00023163"/>
    </source>
</evidence>
<dbReference type="PROSITE" id="PS51078">
    <property type="entry name" value="ICLR_ED"/>
    <property type="match status" value="1"/>
</dbReference>
<dbReference type="SMART" id="SM00418">
    <property type="entry name" value="HTH_ARSR"/>
    <property type="match status" value="1"/>
</dbReference>
<comment type="caution">
    <text evidence="6">The sequence shown here is derived from an EMBL/GenBank/DDBJ whole genome shotgun (WGS) entry which is preliminary data.</text>
</comment>
<dbReference type="OrthoDB" id="14763at2157"/>
<dbReference type="SUPFAM" id="SSF46785">
    <property type="entry name" value="Winged helix' DNA-binding domain"/>
    <property type="match status" value="1"/>
</dbReference>
<dbReference type="AlphaFoldDB" id="A0A8J7Y959"/>
<evidence type="ECO:0000313" key="6">
    <source>
        <dbReference type="EMBL" id="MBV0923994.1"/>
    </source>
</evidence>
<keyword evidence="2" id="KW-0238">DNA-binding</keyword>
<dbReference type="PANTHER" id="PTHR30136">
    <property type="entry name" value="HELIX-TURN-HELIX TRANSCRIPTIONAL REGULATOR, ICLR FAMILY"/>
    <property type="match status" value="1"/>
</dbReference>
<dbReference type="SUPFAM" id="SSF55781">
    <property type="entry name" value="GAF domain-like"/>
    <property type="match status" value="1"/>
</dbReference>
<dbReference type="InterPro" id="IPR014757">
    <property type="entry name" value="Tscrpt_reg_IclR_C"/>
</dbReference>
<accession>A0A8J7Y959</accession>
<evidence type="ECO:0000259" key="5">
    <source>
        <dbReference type="PROSITE" id="PS51078"/>
    </source>
</evidence>
<dbReference type="CDD" id="cd00090">
    <property type="entry name" value="HTH_ARSR"/>
    <property type="match status" value="1"/>
</dbReference>
<dbReference type="Gene3D" id="3.30.450.40">
    <property type="match status" value="1"/>
</dbReference>